<dbReference type="Pfam" id="PF13505">
    <property type="entry name" value="OMP_b-brl"/>
    <property type="match status" value="1"/>
</dbReference>
<organism evidence="5 6">
    <name type="scientific">Massilia arenae</name>
    <dbReference type="NCBI Taxonomy" id="2603288"/>
    <lineage>
        <taxon>Bacteria</taxon>
        <taxon>Pseudomonadati</taxon>
        <taxon>Pseudomonadota</taxon>
        <taxon>Betaproteobacteria</taxon>
        <taxon>Burkholderiales</taxon>
        <taxon>Oxalobacteraceae</taxon>
        <taxon>Telluria group</taxon>
        <taxon>Massilia</taxon>
    </lineage>
</organism>
<keyword evidence="2" id="KW-0732">Signal</keyword>
<dbReference type="InterPro" id="IPR011250">
    <property type="entry name" value="OMP/PagP_B-barrel"/>
</dbReference>
<dbReference type="EMBL" id="VPFD01000017">
    <property type="protein sequence ID" value="TXF98524.1"/>
    <property type="molecule type" value="Genomic_DNA"/>
</dbReference>
<feature type="region of interest" description="Disordered" evidence="3">
    <location>
        <begin position="63"/>
        <end position="100"/>
    </location>
</feature>
<feature type="domain" description="Outer membrane protein beta-barrel" evidence="4">
    <location>
        <begin position="121"/>
        <end position="227"/>
    </location>
</feature>
<dbReference type="Proteomes" id="UP000321413">
    <property type="component" value="Unassembled WGS sequence"/>
</dbReference>
<keyword evidence="6" id="KW-1185">Reference proteome</keyword>
<gene>
    <name evidence="5" type="ORF">FVD38_16455</name>
</gene>
<proteinExistence type="predicted"/>
<protein>
    <submittedName>
        <fullName evidence="5">Porin family protein</fullName>
    </submittedName>
</protein>
<comment type="subcellular location">
    <subcellularLocation>
        <location evidence="1">Cell outer membrane</location>
    </subcellularLocation>
</comment>
<dbReference type="Gene3D" id="2.40.160.20">
    <property type="match status" value="1"/>
</dbReference>
<dbReference type="GO" id="GO:0009279">
    <property type="term" value="C:cell outer membrane"/>
    <property type="evidence" value="ECO:0007669"/>
    <property type="project" value="UniProtKB-SubCell"/>
</dbReference>
<reference evidence="5 6" key="1">
    <citation type="submission" date="2019-08" db="EMBL/GenBank/DDBJ databases">
        <title>Massilia golmudensis sp. nov., isolated from sand in the Qinghai-Tibetan Plateau.</title>
        <authorList>
            <person name="Zhang B."/>
        </authorList>
    </citation>
    <scope>NUCLEOTIDE SEQUENCE [LARGE SCALE GENOMIC DNA]</scope>
    <source>
        <strain evidence="5 6">GEM5</strain>
    </source>
</reference>
<name>A0A5C7FUP4_9BURK</name>
<dbReference type="AlphaFoldDB" id="A0A5C7FUP4"/>
<sequence length="249" mass="26393">MHTGNNCLPRHAPCMSTAPVNALCLHETPIEEKPMKARAFVLTLGCLAAAGFHTQAQAQAQLLPDPAPPQPAQLERSQPAAPDPFAGSHQPYPRVYGGNVAAQPNDHVFTDMRRDPRLVSGVEVAPNVSIEGGYVNLPDKGLHKVEPGKPADASIPLGEKGSSNHLAAKYSLSAGDRLSAYGKAGIAYTEKKRERGVAGSDTGLYTGAGASYKVDKRTTVSGDYVRHGDAAKKFDRVRDGVQGNLKMGF</sequence>
<evidence type="ECO:0000313" key="6">
    <source>
        <dbReference type="Proteomes" id="UP000321413"/>
    </source>
</evidence>
<evidence type="ECO:0000313" key="5">
    <source>
        <dbReference type="EMBL" id="TXF98524.1"/>
    </source>
</evidence>
<evidence type="ECO:0000256" key="3">
    <source>
        <dbReference type="SAM" id="MobiDB-lite"/>
    </source>
</evidence>
<evidence type="ECO:0000256" key="1">
    <source>
        <dbReference type="ARBA" id="ARBA00004442"/>
    </source>
</evidence>
<dbReference type="SUPFAM" id="SSF56925">
    <property type="entry name" value="OMPA-like"/>
    <property type="match status" value="1"/>
</dbReference>
<accession>A0A5C7FUP4</accession>
<evidence type="ECO:0000256" key="2">
    <source>
        <dbReference type="ARBA" id="ARBA00022729"/>
    </source>
</evidence>
<comment type="caution">
    <text evidence="5">The sequence shown here is derived from an EMBL/GenBank/DDBJ whole genome shotgun (WGS) entry which is preliminary data.</text>
</comment>
<dbReference type="InterPro" id="IPR027385">
    <property type="entry name" value="Beta-barrel_OMP"/>
</dbReference>
<evidence type="ECO:0000259" key="4">
    <source>
        <dbReference type="Pfam" id="PF13505"/>
    </source>
</evidence>